<dbReference type="GO" id="GO:0005783">
    <property type="term" value="C:endoplasmic reticulum"/>
    <property type="evidence" value="ECO:0007669"/>
    <property type="project" value="TreeGrafter"/>
</dbReference>
<organism evidence="1 2">
    <name type="scientific">Pneumocystis jirovecii (strain RU7)</name>
    <name type="common">Human pneumocystis pneumonia agent</name>
    <dbReference type="NCBI Taxonomy" id="1408657"/>
    <lineage>
        <taxon>Eukaryota</taxon>
        <taxon>Fungi</taxon>
        <taxon>Dikarya</taxon>
        <taxon>Ascomycota</taxon>
        <taxon>Taphrinomycotina</taxon>
        <taxon>Pneumocystomycetes</taxon>
        <taxon>Pneumocystaceae</taxon>
        <taxon>Pneumocystis</taxon>
    </lineage>
</organism>
<dbReference type="GeneID" id="28938987"/>
<dbReference type="PANTHER" id="PTHR43272:SF11">
    <property type="entry name" value="AMP-DEPENDENT SYNTHETASE_LIGASE DOMAIN-CONTAINING PROTEIN"/>
    <property type="match status" value="1"/>
</dbReference>
<dbReference type="RefSeq" id="XP_018231068.1">
    <property type="nucleotide sequence ID" value="XM_018372732.1"/>
</dbReference>
<dbReference type="PANTHER" id="PTHR43272">
    <property type="entry name" value="LONG-CHAIN-FATTY-ACID--COA LIGASE"/>
    <property type="match status" value="1"/>
</dbReference>
<comment type="caution">
    <text evidence="1">The sequence shown here is derived from an EMBL/GenBank/DDBJ whole genome shotgun (WGS) entry which is preliminary data.</text>
</comment>
<dbReference type="Gene3D" id="3.40.50.12780">
    <property type="entry name" value="N-terminal domain of ligase-like"/>
    <property type="match status" value="1"/>
</dbReference>
<name>A0A0W4ZVJ6_PNEJ7</name>
<evidence type="ECO:0000313" key="1">
    <source>
        <dbReference type="EMBL" id="KTW32376.1"/>
    </source>
</evidence>
<evidence type="ECO:0000313" key="2">
    <source>
        <dbReference type="Proteomes" id="UP000053447"/>
    </source>
</evidence>
<dbReference type="SUPFAM" id="SSF56801">
    <property type="entry name" value="Acetyl-CoA synthetase-like"/>
    <property type="match status" value="1"/>
</dbReference>
<dbReference type="GO" id="GO:0004467">
    <property type="term" value="F:long-chain fatty acid-CoA ligase activity"/>
    <property type="evidence" value="ECO:0007669"/>
    <property type="project" value="TreeGrafter"/>
</dbReference>
<dbReference type="EMBL" id="LFWA01000002">
    <property type="protein sequence ID" value="KTW32376.1"/>
    <property type="molecule type" value="Genomic_DNA"/>
</dbReference>
<accession>A0A0W4ZVJ6</accession>
<dbReference type="VEuPathDB" id="FungiDB:T551_00466"/>
<keyword evidence="2" id="KW-1185">Reference proteome</keyword>
<dbReference type="OrthoDB" id="4138492at2759"/>
<dbReference type="GO" id="GO:0016020">
    <property type="term" value="C:membrane"/>
    <property type="evidence" value="ECO:0007669"/>
    <property type="project" value="TreeGrafter"/>
</dbReference>
<proteinExistence type="predicted"/>
<dbReference type="Proteomes" id="UP000053447">
    <property type="component" value="Unassembled WGS sequence"/>
</dbReference>
<dbReference type="STRING" id="1408657.A0A0W4ZVJ6"/>
<evidence type="ECO:0008006" key="3">
    <source>
        <dbReference type="Google" id="ProtNLM"/>
    </source>
</evidence>
<dbReference type="InterPro" id="IPR042099">
    <property type="entry name" value="ANL_N_sf"/>
</dbReference>
<protein>
    <recommendedName>
        <fullName evidence="3">AMP-dependent synthetase/ligase domain-containing protein</fullName>
    </recommendedName>
</protein>
<gene>
    <name evidence="1" type="ORF">T551_00466</name>
</gene>
<dbReference type="AlphaFoldDB" id="A0A0W4ZVJ6"/>
<reference evidence="2" key="1">
    <citation type="journal article" date="2016" name="Nat. Commun.">
        <title>Genome analysis of three Pneumocystis species reveals adaptation mechanisms to life exclusively in mammalian hosts.</title>
        <authorList>
            <person name="Ma L."/>
            <person name="Chen Z."/>
            <person name="Huang D.W."/>
            <person name="Kutty G."/>
            <person name="Ishihara M."/>
            <person name="Wang H."/>
            <person name="Abouelleil A."/>
            <person name="Bishop L."/>
            <person name="Davey E."/>
            <person name="Deng R."/>
            <person name="Deng X."/>
            <person name="Fan L."/>
            <person name="Fantoni G."/>
            <person name="Fitzgerald M."/>
            <person name="Gogineni E."/>
            <person name="Goldberg J.M."/>
            <person name="Handley G."/>
            <person name="Hu X."/>
            <person name="Huber C."/>
            <person name="Jiao X."/>
            <person name="Jones K."/>
            <person name="Levin J.Z."/>
            <person name="Liu Y."/>
            <person name="Macdonald P."/>
            <person name="Melnikov A."/>
            <person name="Raley C."/>
            <person name="Sassi M."/>
            <person name="Sherman B.T."/>
            <person name="Song X."/>
            <person name="Sykes S."/>
            <person name="Tran B."/>
            <person name="Walsh L."/>
            <person name="Xia Y."/>
            <person name="Yang J."/>
            <person name="Young S."/>
            <person name="Zeng Q."/>
            <person name="Zheng X."/>
            <person name="Stephens R."/>
            <person name="Nusbaum C."/>
            <person name="Birren B.W."/>
            <person name="Azadi P."/>
            <person name="Lempicki R.A."/>
            <person name="Cuomo C.A."/>
            <person name="Kovacs J.A."/>
        </authorList>
    </citation>
    <scope>NUCLEOTIDE SEQUENCE [LARGE SCALE GENOMIC DNA]</scope>
    <source>
        <strain evidence="2">RU7</strain>
    </source>
</reference>
<sequence length="511" mass="58939">MDSISYILLFLITVTLFLSFFNRYPDISPYLLEYQSSFSHFRNSGESAIYKNRIIPSDLFFLKEKIFYFETTYYKILRDILQEGLNKKSKSKIYSVFGKEIHEFSYDDLKKKILSFQSYIFNFCSNIKKLAVFLPNTLENFIASIAAHFSGLTLVVIPVLENIDFSFFMEIICTVKPDLLIISDNIFSLNDLKKIRMISEIILVTKQSNYLTLENIDPTIKIWDNICNSENLYFEKIFNTVQDTLIMFVNIEKNRKFTISEFSHLNFISAYIGLKNDILEKCEFTDKDIFQSTIPYLDNFSRIVLYSTFVAGSSIIFKSEFLNISDSICHNLFPTILLVPSETILYLANKIDSYLNSSIFSFWYKWSISSLNNGRISKGIPFIYKSLGITNKLKLLLTSYTFENFTDLDISQIRTIQAGLGTKITRSLCCNRIFGPISSTNPNDYRHKVHFGPPSSTLEVKIVNLNSENEFELTSGHIFARGLSVTFKDTDNWVYTGLNGIFGEDGCLIVK</sequence>